<dbReference type="GO" id="GO:0003714">
    <property type="term" value="F:transcription corepressor activity"/>
    <property type="evidence" value="ECO:0007669"/>
    <property type="project" value="TreeGrafter"/>
</dbReference>
<evidence type="ECO:0000256" key="1">
    <source>
        <dbReference type="ARBA" id="ARBA00004123"/>
    </source>
</evidence>
<keyword evidence="4" id="KW-0520">NAD</keyword>
<dbReference type="GO" id="GO:0070212">
    <property type="term" value="P:protein poly-ADP-ribosylation"/>
    <property type="evidence" value="ECO:0007669"/>
    <property type="project" value="TreeGrafter"/>
</dbReference>
<dbReference type="SMART" id="SM00506">
    <property type="entry name" value="A1pp"/>
    <property type="match status" value="2"/>
</dbReference>
<dbReference type="GO" id="GO:0005737">
    <property type="term" value="C:cytoplasm"/>
    <property type="evidence" value="ECO:0007669"/>
    <property type="project" value="TreeGrafter"/>
</dbReference>
<keyword evidence="2" id="KW-0328">Glycosyltransferase</keyword>
<evidence type="ECO:0000256" key="4">
    <source>
        <dbReference type="ARBA" id="ARBA00023027"/>
    </source>
</evidence>
<keyword evidence="5" id="KW-0539">Nucleus</keyword>
<dbReference type="GO" id="GO:0010629">
    <property type="term" value="P:negative regulation of gene expression"/>
    <property type="evidence" value="ECO:0007669"/>
    <property type="project" value="TreeGrafter"/>
</dbReference>
<feature type="domain" description="Macro" evidence="6">
    <location>
        <begin position="302"/>
        <end position="455"/>
    </location>
</feature>
<dbReference type="GO" id="GO:0060335">
    <property type="term" value="P:positive regulation of type II interferon-mediated signaling pathway"/>
    <property type="evidence" value="ECO:0007669"/>
    <property type="project" value="TreeGrafter"/>
</dbReference>
<sequence length="813" mass="90755">TQFGLAQCLSKSGFQFLTVRMYSHTSWLSPRHHSTDHIRLQGSSLNIVQRCGRGLTDILKSKFGCAATIEGVDFESDMSFVQQKRQTVAQEKRFSVKLPAGIEVSVWKADLTTLKVDAVVNAANSHLQHGGGLAYALCEAGGPQIQKESDIHITTHGALKTGEAVITTSGSLPCKVIIHAVGPHLSYGFTRSEFFDAKLLLEKTIWRILQTVEKNCLDTVAIPAISSGLFNYPLQDCADTIVATVKNYYERFHSHNHLPKEILFANNDDQTVTEMMKACHKILAPHQLMPHSLAAQSKGTAKTSDIATQIWSVNLTLKRDNIENQKVDVIVNTASPDKDLTKGEISAALLNKAGRKMQHEIRSAPQRNHIIITQGYNLWCKEVFHTFCVAKERQILFDSVLQCLKMAATNGHKSIAFPAIGSGNLGFNKREVAHIMSDAVVEFAKMFTGKMEIYFVIFPSDSVTFQVRFKKSCLDFKIIPTPISLMEKEDLSFNRRPAPHISLSAPSEESASEAEKWLTHLLCKSSPCVTICNNFIQHLSEKEYLQLSRLTRKGVKFEEFLTKGHACLNVEGDSVEDAVVAALQVEAMLCTVQKEFVTEEENEMCKLLANEVPLKREKKTKTVDKSSWDFKDRIPAIRNLGLWILKVDKVENPALELLFDLKKKQLGCSSSEKMFQQIPAQFCEMVSQIGFHAECAPPEDPQCGEGIYFAKNVKKAMDVWRENNDQYLYFVEADVLTGKSIKGKPGLILPPAVGKDPQVRFDSVNGGSDISVIFSSYQALPRYIITYLWSAPAQNSPLDIIKPQLTFAKEPQH</sequence>
<dbReference type="Pfam" id="PF01661">
    <property type="entry name" value="Macro"/>
    <property type="match status" value="2"/>
</dbReference>
<dbReference type="Proteomes" id="UP000264840">
    <property type="component" value="Unplaced"/>
</dbReference>
<reference evidence="7" key="1">
    <citation type="submission" date="2025-08" db="UniProtKB">
        <authorList>
            <consortium name="Ensembl"/>
        </authorList>
    </citation>
    <scope>IDENTIFICATION</scope>
</reference>
<name>A0A3Q2V964_HAPBU</name>
<dbReference type="CDD" id="cd02907">
    <property type="entry name" value="Macro_Af1521_BAL-like"/>
    <property type="match status" value="1"/>
</dbReference>
<dbReference type="PANTHER" id="PTHR14453">
    <property type="entry name" value="PARP/ZINC FINGER CCCH TYPE DOMAIN CONTAINING PROTEIN"/>
    <property type="match status" value="1"/>
</dbReference>
<evidence type="ECO:0000313" key="8">
    <source>
        <dbReference type="Proteomes" id="UP000264840"/>
    </source>
</evidence>
<protein>
    <submittedName>
        <fullName evidence="7">Poly [ADP-ribose] polymerase 9-like</fullName>
    </submittedName>
</protein>
<dbReference type="Ensembl" id="ENSHBUT00000009490.1">
    <property type="protein sequence ID" value="ENSHBUP00000003968.1"/>
    <property type="gene ID" value="ENSHBUG00000005273.1"/>
</dbReference>
<evidence type="ECO:0000256" key="5">
    <source>
        <dbReference type="ARBA" id="ARBA00023242"/>
    </source>
</evidence>
<dbReference type="GO" id="GO:0044389">
    <property type="term" value="F:ubiquitin-like protein ligase binding"/>
    <property type="evidence" value="ECO:0007669"/>
    <property type="project" value="TreeGrafter"/>
</dbReference>
<dbReference type="SUPFAM" id="SSF56399">
    <property type="entry name" value="ADP-ribosylation"/>
    <property type="match status" value="1"/>
</dbReference>
<evidence type="ECO:0000259" key="6">
    <source>
        <dbReference type="PROSITE" id="PS51154"/>
    </source>
</evidence>
<dbReference type="InterPro" id="IPR002589">
    <property type="entry name" value="Macro_dom"/>
</dbReference>
<proteinExistence type="predicted"/>
<dbReference type="GO" id="GO:1990404">
    <property type="term" value="F:NAD+-protein mono-ADP-ribosyltransferase activity"/>
    <property type="evidence" value="ECO:0007669"/>
    <property type="project" value="TreeGrafter"/>
</dbReference>
<dbReference type="GO" id="GO:0003950">
    <property type="term" value="F:NAD+ poly-ADP-ribosyltransferase activity"/>
    <property type="evidence" value="ECO:0007669"/>
    <property type="project" value="TreeGrafter"/>
</dbReference>
<dbReference type="GeneTree" id="ENSGT00940000158837"/>
<dbReference type="Gene3D" id="3.90.228.10">
    <property type="match status" value="1"/>
</dbReference>
<keyword evidence="8" id="KW-1185">Reference proteome</keyword>
<dbReference type="InterPro" id="IPR043472">
    <property type="entry name" value="Macro_dom-like"/>
</dbReference>
<dbReference type="PANTHER" id="PTHR14453:SF70">
    <property type="entry name" value="PROTEIN MONO-ADP-RIBOSYLTRANSFERASE PARP9"/>
    <property type="match status" value="1"/>
</dbReference>
<dbReference type="SUPFAM" id="SSF52949">
    <property type="entry name" value="Macro domain-like"/>
    <property type="match status" value="2"/>
</dbReference>
<dbReference type="STRING" id="8153.ENSHBUP00000003968"/>
<feature type="domain" description="Macro" evidence="6">
    <location>
        <begin position="91"/>
        <end position="283"/>
    </location>
</feature>
<dbReference type="Gene3D" id="3.40.220.10">
    <property type="entry name" value="Leucine Aminopeptidase, subunit E, domain 1"/>
    <property type="match status" value="2"/>
</dbReference>
<organism evidence="7 8">
    <name type="scientific">Haplochromis burtoni</name>
    <name type="common">Burton's mouthbrooder</name>
    <name type="synonym">Chromis burtoni</name>
    <dbReference type="NCBI Taxonomy" id="8153"/>
    <lineage>
        <taxon>Eukaryota</taxon>
        <taxon>Metazoa</taxon>
        <taxon>Chordata</taxon>
        <taxon>Craniata</taxon>
        <taxon>Vertebrata</taxon>
        <taxon>Euteleostomi</taxon>
        <taxon>Actinopterygii</taxon>
        <taxon>Neopterygii</taxon>
        <taxon>Teleostei</taxon>
        <taxon>Neoteleostei</taxon>
        <taxon>Acanthomorphata</taxon>
        <taxon>Ovalentaria</taxon>
        <taxon>Cichlomorphae</taxon>
        <taxon>Cichliformes</taxon>
        <taxon>Cichlidae</taxon>
        <taxon>African cichlids</taxon>
        <taxon>Pseudocrenilabrinae</taxon>
        <taxon>Haplochromini</taxon>
        <taxon>Haplochromis</taxon>
    </lineage>
</organism>
<dbReference type="PROSITE" id="PS51154">
    <property type="entry name" value="MACRO"/>
    <property type="match status" value="2"/>
</dbReference>
<dbReference type="InterPro" id="IPR052056">
    <property type="entry name" value="Mono-ARTD/PARP"/>
</dbReference>
<evidence type="ECO:0000256" key="3">
    <source>
        <dbReference type="ARBA" id="ARBA00022679"/>
    </source>
</evidence>
<evidence type="ECO:0000256" key="2">
    <source>
        <dbReference type="ARBA" id="ARBA00022676"/>
    </source>
</evidence>
<accession>A0A3Q2V964</accession>
<evidence type="ECO:0000313" key="7">
    <source>
        <dbReference type="Ensembl" id="ENSHBUP00000003968.1"/>
    </source>
</evidence>
<keyword evidence="3" id="KW-0808">Transferase</keyword>
<dbReference type="AlphaFoldDB" id="A0A3Q2V964"/>
<dbReference type="GO" id="GO:0005634">
    <property type="term" value="C:nucleus"/>
    <property type="evidence" value="ECO:0007669"/>
    <property type="project" value="UniProtKB-SubCell"/>
</dbReference>
<comment type="subcellular location">
    <subcellularLocation>
        <location evidence="1">Nucleus</location>
    </subcellularLocation>
</comment>
<reference evidence="7" key="2">
    <citation type="submission" date="2025-09" db="UniProtKB">
        <authorList>
            <consortium name="Ensembl"/>
        </authorList>
    </citation>
    <scope>IDENTIFICATION</scope>
</reference>